<comment type="subcellular location">
    <subcellularLocation>
        <location evidence="2">Mitochondrion</location>
    </subcellularLocation>
</comment>
<evidence type="ECO:0000256" key="8">
    <source>
        <dbReference type="ARBA" id="ARBA00023128"/>
    </source>
</evidence>
<dbReference type="FunFam" id="3.50.50.60:FF:000034">
    <property type="entry name" value="sulfide:quinone oxidoreductase, mitochondrial"/>
    <property type="match status" value="1"/>
</dbReference>
<evidence type="ECO:0000256" key="1">
    <source>
        <dbReference type="ARBA" id="ARBA00001974"/>
    </source>
</evidence>
<dbReference type="Pfam" id="PF07992">
    <property type="entry name" value="Pyr_redox_2"/>
    <property type="match status" value="1"/>
</dbReference>
<feature type="chain" id="PRO_5004903929" description="Sulfide:quinone oxidoreductase, mitochondrial" evidence="12">
    <location>
        <begin position="22"/>
        <end position="508"/>
    </location>
</feature>
<evidence type="ECO:0000313" key="14">
    <source>
        <dbReference type="EMBL" id="EWM29872.1"/>
    </source>
</evidence>
<protein>
    <recommendedName>
        <fullName evidence="10">Sulfide:quinone oxidoreductase, mitochondrial</fullName>
    </recommendedName>
</protein>
<evidence type="ECO:0000256" key="6">
    <source>
        <dbReference type="ARBA" id="ARBA00022946"/>
    </source>
</evidence>
<keyword evidence="15" id="KW-1185">Reference proteome</keyword>
<dbReference type="Proteomes" id="UP000019335">
    <property type="component" value="Chromosome 2"/>
</dbReference>
<evidence type="ECO:0000256" key="2">
    <source>
        <dbReference type="ARBA" id="ARBA00004173"/>
    </source>
</evidence>
<comment type="similarity">
    <text evidence="9">Belongs to the SQRD family.</text>
</comment>
<proteinExistence type="inferred from homology"/>
<reference evidence="14 15" key="1">
    <citation type="journal article" date="2014" name="Mol. Plant">
        <title>Chromosome Scale Genome Assembly and Transcriptome Profiling of Nannochloropsis gaditana in Nitrogen Depletion.</title>
        <authorList>
            <person name="Corteggiani Carpinelli E."/>
            <person name="Telatin A."/>
            <person name="Vitulo N."/>
            <person name="Forcato C."/>
            <person name="D'Angelo M."/>
            <person name="Schiavon R."/>
            <person name="Vezzi A."/>
            <person name="Giacometti G.M."/>
            <person name="Morosinotto T."/>
            <person name="Valle G."/>
        </authorList>
    </citation>
    <scope>NUCLEOTIDE SEQUENCE [LARGE SCALE GENOMIC DNA]</scope>
    <source>
        <strain evidence="14 15">B-31</strain>
    </source>
</reference>
<evidence type="ECO:0000256" key="5">
    <source>
        <dbReference type="ARBA" id="ARBA00022827"/>
    </source>
</evidence>
<comment type="caution">
    <text evidence="14">The sequence shown here is derived from an EMBL/GenBank/DDBJ whole genome shotgun (WGS) entry which is preliminary data.</text>
</comment>
<dbReference type="PANTHER" id="PTHR10632">
    <property type="entry name" value="SULFIDE:QUINONE OXIDOREDUCTASE"/>
    <property type="match status" value="1"/>
</dbReference>
<dbReference type="GO" id="GO:0005739">
    <property type="term" value="C:mitochondrion"/>
    <property type="evidence" value="ECO:0007669"/>
    <property type="project" value="UniProtKB-SubCell"/>
</dbReference>
<evidence type="ECO:0000256" key="10">
    <source>
        <dbReference type="ARBA" id="ARBA00070160"/>
    </source>
</evidence>
<evidence type="ECO:0000256" key="9">
    <source>
        <dbReference type="ARBA" id="ARBA00060891"/>
    </source>
</evidence>
<feature type="region of interest" description="Disordered" evidence="11">
    <location>
        <begin position="485"/>
        <end position="508"/>
    </location>
</feature>
<dbReference type="GO" id="GO:0071949">
    <property type="term" value="F:FAD binding"/>
    <property type="evidence" value="ECO:0007669"/>
    <property type="project" value="TreeGrafter"/>
</dbReference>
<feature type="domain" description="FAD/NAD(P)-binding" evidence="13">
    <location>
        <begin position="70"/>
        <end position="199"/>
    </location>
</feature>
<comment type="cofactor">
    <cofactor evidence="1">
        <name>FAD</name>
        <dbReference type="ChEBI" id="CHEBI:57692"/>
    </cofactor>
</comment>
<evidence type="ECO:0000256" key="11">
    <source>
        <dbReference type="SAM" id="MobiDB-lite"/>
    </source>
</evidence>
<keyword evidence="6" id="KW-0809">Transit peptide</keyword>
<dbReference type="GO" id="GO:0048038">
    <property type="term" value="F:quinone binding"/>
    <property type="evidence" value="ECO:0007669"/>
    <property type="project" value="UniProtKB-KW"/>
</dbReference>
<dbReference type="EMBL" id="AZIL01000115">
    <property type="protein sequence ID" value="EWM29872.1"/>
    <property type="molecule type" value="Genomic_DNA"/>
</dbReference>
<dbReference type="InterPro" id="IPR015904">
    <property type="entry name" value="Sulphide_quinone_reductase"/>
</dbReference>
<dbReference type="InterPro" id="IPR023753">
    <property type="entry name" value="FAD/NAD-binding_dom"/>
</dbReference>
<dbReference type="GO" id="GO:0070221">
    <property type="term" value="P:sulfide oxidation, using sulfide:quinone oxidoreductase"/>
    <property type="evidence" value="ECO:0007669"/>
    <property type="project" value="TreeGrafter"/>
</dbReference>
<keyword evidence="3" id="KW-0285">Flavoprotein</keyword>
<dbReference type="Gene3D" id="3.50.50.60">
    <property type="entry name" value="FAD/NAD(P)-binding domain"/>
    <property type="match status" value="2"/>
</dbReference>
<name>W7TUP2_9STRA</name>
<evidence type="ECO:0000256" key="3">
    <source>
        <dbReference type="ARBA" id="ARBA00022630"/>
    </source>
</evidence>
<keyword evidence="5" id="KW-0274">FAD</keyword>
<dbReference type="AlphaFoldDB" id="W7TUP2"/>
<evidence type="ECO:0000256" key="12">
    <source>
        <dbReference type="SAM" id="SignalP"/>
    </source>
</evidence>
<evidence type="ECO:0000256" key="7">
    <source>
        <dbReference type="ARBA" id="ARBA00023002"/>
    </source>
</evidence>
<accession>W7TUP2</accession>
<dbReference type="PANTHER" id="PTHR10632:SF2">
    <property type="entry name" value="SULFIDE:QUINONE OXIDOREDUCTASE, MITOCHONDRIAL"/>
    <property type="match status" value="1"/>
</dbReference>
<dbReference type="SUPFAM" id="SSF51905">
    <property type="entry name" value="FAD/NAD(P)-binding domain"/>
    <property type="match status" value="2"/>
</dbReference>
<feature type="signal peptide" evidence="12">
    <location>
        <begin position="1"/>
        <end position="21"/>
    </location>
</feature>
<evidence type="ECO:0000259" key="13">
    <source>
        <dbReference type="Pfam" id="PF07992"/>
    </source>
</evidence>
<sequence length="508" mass="56196">MKGSDVLGFFSVFLVAHNAAAFLRPPCLKDASHGRGTYPHQRSVFTLVASPLSATSTANDINSGPTSHHKILILGGGTGGCGSAAHLINEGMQAADICIVEPASTHYYQPLWTLVGAGIFDRATSARPMSDIIPKGVAWARDAASKIDPEINTVQCASGRQLTYDYLIVATGLQCDWDKIPGLQDALHNSETSHVCSNYHPEYAENTWRVLRGLSEGSALFTQPPSPVKCGGAPQKIMWLADDYLRRNNRRNAVDINFFMPQKVYFGVPRYAEVLESESKARGVGFVFETLLVGVNGERREATFQRVKDGSEYTLPYAMLHVTPPMSAPDFLKTSPLADPKGFVEVDKYTTQHVRYPNVFALGDSSSLPTSKTMAAITGQAPVLVHNLLRVMRGKRATATYDGFTSCPIVLGYDKLLMTEFVYDCVPQETFTKIPLPFLDQGKPSFFFFLVKKYVFPFVYWNLFMKGRWYGSRLIFKPDYSEADRRADMEEESKDVKGMADAQAGKRA</sequence>
<evidence type="ECO:0000256" key="4">
    <source>
        <dbReference type="ARBA" id="ARBA00022719"/>
    </source>
</evidence>
<keyword evidence="7" id="KW-0560">Oxidoreductase</keyword>
<keyword evidence="12" id="KW-0732">Signal</keyword>
<keyword evidence="4" id="KW-0874">Quinone</keyword>
<keyword evidence="8" id="KW-0496">Mitochondrion</keyword>
<dbReference type="GO" id="GO:0070224">
    <property type="term" value="F:sulfide:quinone oxidoreductase activity"/>
    <property type="evidence" value="ECO:0007669"/>
    <property type="project" value="TreeGrafter"/>
</dbReference>
<evidence type="ECO:0000313" key="15">
    <source>
        <dbReference type="Proteomes" id="UP000019335"/>
    </source>
</evidence>
<gene>
    <name evidence="14" type="ORF">Naga_100106g13</name>
</gene>
<dbReference type="OrthoDB" id="184214at2759"/>
<feature type="compositionally biased region" description="Basic and acidic residues" evidence="11">
    <location>
        <begin position="485"/>
        <end position="498"/>
    </location>
</feature>
<organism evidence="14 15">
    <name type="scientific">Nannochloropsis gaditana</name>
    <dbReference type="NCBI Taxonomy" id="72520"/>
    <lineage>
        <taxon>Eukaryota</taxon>
        <taxon>Sar</taxon>
        <taxon>Stramenopiles</taxon>
        <taxon>Ochrophyta</taxon>
        <taxon>Eustigmatophyceae</taxon>
        <taxon>Eustigmatales</taxon>
        <taxon>Monodopsidaceae</taxon>
        <taxon>Nannochloropsis</taxon>
    </lineage>
</organism>
<dbReference type="InterPro" id="IPR036188">
    <property type="entry name" value="FAD/NAD-bd_sf"/>
</dbReference>